<sequence length="202" mass="23365">MKRNIEISKILVSIITFIMVLGISGCGNGNKTETSMQREHKNLYDSIESERWMSANRYLDEENLRDDTNFSVISSYVELRTEFDVGIINGEDNYSSLKPKIDSIKNEILDYDGEFKEQISEFINGFDQEYVIFHHADTSSPEKENDSLPYIGMSEEKLLQTLWGKPKEINKTETKDGISEQWVYESNRYVYLDNGVVTAIQE</sequence>
<evidence type="ECO:0000313" key="2">
    <source>
        <dbReference type="Proteomes" id="UP000187439"/>
    </source>
</evidence>
<organism evidence="1 2">
    <name type="scientific">Paenibacillus odorifer</name>
    <dbReference type="NCBI Taxonomy" id="189426"/>
    <lineage>
        <taxon>Bacteria</taxon>
        <taxon>Bacillati</taxon>
        <taxon>Bacillota</taxon>
        <taxon>Bacilli</taxon>
        <taxon>Bacillales</taxon>
        <taxon>Paenibacillaceae</taxon>
        <taxon>Paenibacillus</taxon>
    </lineage>
</organism>
<dbReference type="EMBL" id="MPTC01000003">
    <property type="protein sequence ID" value="OMD43025.1"/>
    <property type="molecule type" value="Genomic_DNA"/>
</dbReference>
<protein>
    <recommendedName>
        <fullName evidence="3">Lipoprotein</fullName>
    </recommendedName>
</protein>
<name>A0A1R0Y6S9_9BACL</name>
<gene>
    <name evidence="1" type="ORF">BSK52_05865</name>
</gene>
<accession>A0A1R0Y6S9</accession>
<dbReference type="RefSeq" id="WP_076117688.1">
    <property type="nucleotide sequence ID" value="NZ_MPTC01000003.1"/>
</dbReference>
<evidence type="ECO:0000313" key="1">
    <source>
        <dbReference type="EMBL" id="OMD43025.1"/>
    </source>
</evidence>
<comment type="caution">
    <text evidence="1">The sequence shown here is derived from an EMBL/GenBank/DDBJ whole genome shotgun (WGS) entry which is preliminary data.</text>
</comment>
<dbReference type="OrthoDB" id="9794377at2"/>
<dbReference type="AlphaFoldDB" id="A0A1R0Y6S9"/>
<dbReference type="Proteomes" id="UP000187439">
    <property type="component" value="Unassembled WGS sequence"/>
</dbReference>
<dbReference type="PROSITE" id="PS51257">
    <property type="entry name" value="PROKAR_LIPOPROTEIN"/>
    <property type="match status" value="1"/>
</dbReference>
<proteinExistence type="predicted"/>
<evidence type="ECO:0008006" key="3">
    <source>
        <dbReference type="Google" id="ProtNLM"/>
    </source>
</evidence>
<reference evidence="1 2" key="1">
    <citation type="submission" date="2016-10" db="EMBL/GenBank/DDBJ databases">
        <title>Paenibacillus species isolates.</title>
        <authorList>
            <person name="Beno S.M."/>
        </authorList>
    </citation>
    <scope>NUCLEOTIDE SEQUENCE [LARGE SCALE GENOMIC DNA]</scope>
    <source>
        <strain evidence="1 2">FSL H7-0710</strain>
    </source>
</reference>